<keyword evidence="2" id="KW-1185">Reference proteome</keyword>
<reference evidence="1 2" key="1">
    <citation type="journal article" date="2020" name="J. Clin. Microbiol.">
        <title>Assessing the Genetic Diversity of Austrian Corynebacterium diphtheriae Clinical Isolates, 2011-2019.</title>
        <authorList>
            <person name="Schaeffer J."/>
            <person name="Huhulescu S."/>
            <person name="Stoeger A."/>
            <person name="Allerberger F."/>
            <person name="Ruppitsch W."/>
        </authorList>
    </citation>
    <scope>NUCLEOTIDE SEQUENCE [LARGE SCALE GENOMIC DNA]</scope>
    <source>
        <strain evidence="1 2">04-17</strain>
    </source>
</reference>
<dbReference type="SUPFAM" id="SSF52540">
    <property type="entry name" value="P-loop containing nucleoside triphosphate hydrolases"/>
    <property type="match status" value="1"/>
</dbReference>
<dbReference type="Proteomes" id="UP000615580">
    <property type="component" value="Unassembled WGS sequence"/>
</dbReference>
<evidence type="ECO:0000313" key="2">
    <source>
        <dbReference type="Proteomes" id="UP000615580"/>
    </source>
</evidence>
<dbReference type="InterPro" id="IPR027417">
    <property type="entry name" value="P-loop_NTPase"/>
</dbReference>
<dbReference type="Gene3D" id="3.40.50.300">
    <property type="entry name" value="P-loop containing nucleotide triphosphate hydrolases"/>
    <property type="match status" value="1"/>
</dbReference>
<proteinExistence type="predicted"/>
<sequence length="35" mass="3860">MVLTGALAMRPRILLLDEPSAGLDPRRYCRSSEGD</sequence>
<dbReference type="EMBL" id="JADQUG010000020">
    <property type="protein sequence ID" value="MBG9354195.1"/>
    <property type="molecule type" value="Genomic_DNA"/>
</dbReference>
<accession>A0ABS0LCD2</accession>
<evidence type="ECO:0000313" key="1">
    <source>
        <dbReference type="EMBL" id="MBG9354195.1"/>
    </source>
</evidence>
<gene>
    <name evidence="1" type="ORF">I4J41_06115</name>
</gene>
<comment type="caution">
    <text evidence="1">The sequence shown here is derived from an EMBL/GenBank/DDBJ whole genome shotgun (WGS) entry which is preliminary data.</text>
</comment>
<protein>
    <submittedName>
        <fullName evidence="1">Uncharacterized protein</fullName>
    </submittedName>
</protein>
<name>A0ABS0LCD2_9CORY</name>
<organism evidence="1 2">
    <name type="scientific">Corynebacterium belfantii</name>
    <dbReference type="NCBI Taxonomy" id="2014537"/>
    <lineage>
        <taxon>Bacteria</taxon>
        <taxon>Bacillati</taxon>
        <taxon>Actinomycetota</taxon>
        <taxon>Actinomycetes</taxon>
        <taxon>Mycobacteriales</taxon>
        <taxon>Corynebacteriaceae</taxon>
        <taxon>Corynebacterium</taxon>
    </lineage>
</organism>